<dbReference type="PROSITE" id="PS50109">
    <property type="entry name" value="HIS_KIN"/>
    <property type="match status" value="1"/>
</dbReference>
<dbReference type="InterPro" id="IPR003594">
    <property type="entry name" value="HATPase_dom"/>
</dbReference>
<feature type="domain" description="Histidine kinase" evidence="6">
    <location>
        <begin position="143"/>
        <end position="355"/>
    </location>
</feature>
<dbReference type="InterPro" id="IPR035965">
    <property type="entry name" value="PAS-like_dom_sf"/>
</dbReference>
<evidence type="ECO:0000256" key="3">
    <source>
        <dbReference type="ARBA" id="ARBA00022553"/>
    </source>
</evidence>
<dbReference type="PRINTS" id="PR00344">
    <property type="entry name" value="BCTRLSENSOR"/>
</dbReference>
<dbReference type="InterPro" id="IPR036097">
    <property type="entry name" value="HisK_dim/P_sf"/>
</dbReference>
<dbReference type="PANTHER" id="PTHR43304:SF1">
    <property type="entry name" value="PAC DOMAIN-CONTAINING PROTEIN"/>
    <property type="match status" value="1"/>
</dbReference>
<sequence length="355" mass="40594">MDSISFEYERFFDLTPDLLCIAGFDGYFKKINAAVSNTLGYSMEELYSRPINDFVYDEDKQITSEVRNELFKLKPLQNFENRYVCKSGEIVWLSWTSQPIEDKKLVFAIAKNITHKKRIEAERNSFLENVNRVNQNLKQLTFTTSHDLRSPVNNLLSIMQLIDFQSIQDSETAELLDLLKYGIVNLKSTLNEFLENLKHTETEGAKKETINLQSVLDHVTHSIKTLILTSQAKIESDFSTFSEVKFNKAYMESIYLNFISNSIKYSKPGVPPRIKFLTQINGKKRQLIVEDNGIGLDSEDLEDKIFGLGEKTAENPESQGVGLYLVYSHITAMGGKISVESKINEGTKFIITFKN</sequence>
<evidence type="ECO:0000259" key="7">
    <source>
        <dbReference type="PROSITE" id="PS50112"/>
    </source>
</evidence>
<protein>
    <recommendedName>
        <fullName evidence="2">histidine kinase</fullName>
        <ecNumber evidence="2">2.7.13.3</ecNumber>
    </recommendedName>
</protein>
<dbReference type="Pfam" id="PF08447">
    <property type="entry name" value="PAS_3"/>
    <property type="match status" value="1"/>
</dbReference>
<dbReference type="EC" id="2.7.13.3" evidence="2"/>
<evidence type="ECO:0000313" key="8">
    <source>
        <dbReference type="EMBL" id="MBN7814289.1"/>
    </source>
</evidence>
<dbReference type="CDD" id="cd00130">
    <property type="entry name" value="PAS"/>
    <property type="match status" value="1"/>
</dbReference>
<evidence type="ECO:0000259" key="6">
    <source>
        <dbReference type="PROSITE" id="PS50109"/>
    </source>
</evidence>
<evidence type="ECO:0000256" key="5">
    <source>
        <dbReference type="ARBA" id="ARBA00022777"/>
    </source>
</evidence>
<keyword evidence="5" id="KW-0418">Kinase</keyword>
<dbReference type="SUPFAM" id="SSF55874">
    <property type="entry name" value="ATPase domain of HSP90 chaperone/DNA topoisomerase II/histidine kinase"/>
    <property type="match status" value="1"/>
</dbReference>
<keyword evidence="9" id="KW-1185">Reference proteome</keyword>
<dbReference type="InterPro" id="IPR004358">
    <property type="entry name" value="Sig_transdc_His_kin-like_C"/>
</dbReference>
<accession>A0ABS3CCM0</accession>
<dbReference type="InterPro" id="IPR000014">
    <property type="entry name" value="PAS"/>
</dbReference>
<gene>
    <name evidence="8" type="ORF">J0A69_02560</name>
</gene>
<dbReference type="InterPro" id="IPR003661">
    <property type="entry name" value="HisK_dim/P_dom"/>
</dbReference>
<dbReference type="Proteomes" id="UP000664480">
    <property type="component" value="Unassembled WGS sequence"/>
</dbReference>
<proteinExistence type="predicted"/>
<dbReference type="NCBIfam" id="TIGR00229">
    <property type="entry name" value="sensory_box"/>
    <property type="match status" value="1"/>
</dbReference>
<dbReference type="InterPro" id="IPR013655">
    <property type="entry name" value="PAS_fold_3"/>
</dbReference>
<dbReference type="SUPFAM" id="SSF47384">
    <property type="entry name" value="Homodimeric domain of signal transducing histidine kinase"/>
    <property type="match status" value="1"/>
</dbReference>
<dbReference type="PROSITE" id="PS50112">
    <property type="entry name" value="PAS"/>
    <property type="match status" value="1"/>
</dbReference>
<name>A0ABS3CCM0_9BACT</name>
<keyword evidence="3" id="KW-0597">Phosphoprotein</keyword>
<evidence type="ECO:0000256" key="2">
    <source>
        <dbReference type="ARBA" id="ARBA00012438"/>
    </source>
</evidence>
<dbReference type="SMART" id="SM00091">
    <property type="entry name" value="PAS"/>
    <property type="match status" value="1"/>
</dbReference>
<keyword evidence="4" id="KW-0808">Transferase</keyword>
<dbReference type="InterPro" id="IPR052162">
    <property type="entry name" value="Sensor_kinase/Photoreceptor"/>
</dbReference>
<dbReference type="EMBL" id="JAFKCU010000001">
    <property type="protein sequence ID" value="MBN7814289.1"/>
    <property type="molecule type" value="Genomic_DNA"/>
</dbReference>
<dbReference type="InterPro" id="IPR005467">
    <property type="entry name" value="His_kinase_dom"/>
</dbReference>
<organism evidence="8 9">
    <name type="scientific">Algoriphagus pacificus</name>
    <dbReference type="NCBI Taxonomy" id="2811234"/>
    <lineage>
        <taxon>Bacteria</taxon>
        <taxon>Pseudomonadati</taxon>
        <taxon>Bacteroidota</taxon>
        <taxon>Cytophagia</taxon>
        <taxon>Cytophagales</taxon>
        <taxon>Cyclobacteriaceae</taxon>
        <taxon>Algoriphagus</taxon>
    </lineage>
</organism>
<dbReference type="InterPro" id="IPR036890">
    <property type="entry name" value="HATPase_C_sf"/>
</dbReference>
<comment type="caution">
    <text evidence="8">The sequence shown here is derived from an EMBL/GenBank/DDBJ whole genome shotgun (WGS) entry which is preliminary data.</text>
</comment>
<dbReference type="SMART" id="SM00387">
    <property type="entry name" value="HATPase_c"/>
    <property type="match status" value="1"/>
</dbReference>
<dbReference type="SUPFAM" id="SSF55785">
    <property type="entry name" value="PYP-like sensor domain (PAS domain)"/>
    <property type="match status" value="1"/>
</dbReference>
<reference evidence="8 9" key="1">
    <citation type="submission" date="2021-03" db="EMBL/GenBank/DDBJ databases">
        <title>novel species isolated from a fishpond in China.</title>
        <authorList>
            <person name="Lu H."/>
            <person name="Cai Z."/>
        </authorList>
    </citation>
    <scope>NUCLEOTIDE SEQUENCE [LARGE SCALE GENOMIC DNA]</scope>
    <source>
        <strain evidence="8 9">YJ13C</strain>
    </source>
</reference>
<dbReference type="CDD" id="cd00082">
    <property type="entry name" value="HisKA"/>
    <property type="match status" value="1"/>
</dbReference>
<dbReference type="Gene3D" id="3.30.450.20">
    <property type="entry name" value="PAS domain"/>
    <property type="match status" value="1"/>
</dbReference>
<dbReference type="Pfam" id="PF02518">
    <property type="entry name" value="HATPase_c"/>
    <property type="match status" value="1"/>
</dbReference>
<comment type="catalytic activity">
    <reaction evidence="1">
        <text>ATP + protein L-histidine = ADP + protein N-phospho-L-histidine.</text>
        <dbReference type="EC" id="2.7.13.3"/>
    </reaction>
</comment>
<feature type="domain" description="PAS" evidence="7">
    <location>
        <begin position="4"/>
        <end position="74"/>
    </location>
</feature>
<dbReference type="PANTHER" id="PTHR43304">
    <property type="entry name" value="PHYTOCHROME-LIKE PROTEIN CPH1"/>
    <property type="match status" value="1"/>
</dbReference>
<dbReference type="Gene3D" id="3.30.565.10">
    <property type="entry name" value="Histidine kinase-like ATPase, C-terminal domain"/>
    <property type="match status" value="1"/>
</dbReference>
<dbReference type="RefSeq" id="WP_206584945.1">
    <property type="nucleotide sequence ID" value="NZ_JAFKCU010000001.1"/>
</dbReference>
<evidence type="ECO:0000256" key="4">
    <source>
        <dbReference type="ARBA" id="ARBA00022679"/>
    </source>
</evidence>
<evidence type="ECO:0000256" key="1">
    <source>
        <dbReference type="ARBA" id="ARBA00000085"/>
    </source>
</evidence>
<evidence type="ECO:0000313" key="9">
    <source>
        <dbReference type="Proteomes" id="UP000664480"/>
    </source>
</evidence>